<evidence type="ECO:0000313" key="8">
    <source>
        <dbReference type="Proteomes" id="UP000481861"/>
    </source>
</evidence>
<accession>A0A7C8I021</accession>
<keyword evidence="5" id="KW-0472">Membrane</keyword>
<dbReference type="OrthoDB" id="415825at2759"/>
<dbReference type="InterPro" id="IPR016169">
    <property type="entry name" value="FAD-bd_PCMH_sub2"/>
</dbReference>
<dbReference type="FunFam" id="3.30.465.10:FF:000031">
    <property type="entry name" value="FAD binding domain protein"/>
    <property type="match status" value="1"/>
</dbReference>
<dbReference type="GO" id="GO:0000246">
    <property type="term" value="F:Delta24(24-1) sterol reductase activity"/>
    <property type="evidence" value="ECO:0007669"/>
    <property type="project" value="TreeGrafter"/>
</dbReference>
<protein>
    <recommendedName>
        <fullName evidence="2">Delta(24)-sterol reductase</fullName>
        <ecNumber evidence="2">1.3.1.72</ecNumber>
    </recommendedName>
</protein>
<dbReference type="Pfam" id="PF01565">
    <property type="entry name" value="FAD_binding_4"/>
    <property type="match status" value="1"/>
</dbReference>
<sequence length="500" mass="56813">MDYHHHKVELVSRQVKTFYERGEKFRISHGSTNSTRPSTAKNQSNIVNIGHLDNVIKIDKRAKTIIVEPNVPMDRLVEATLEHGLIPPVVMEFPGITVGGGYAGTSGESSSFKHGFFNETLNWVEMILATGEVVRCSKTERPDLFHGAAGAVGSLGVTTLVEIQLVDAKKYVEVTYHPVGSVAEAVRSSELHISDPSLDYVDGILFSESQGAIITGRMTHSPTDGLEVQTFSNASDPWYYLHVQNRIANATEPISEVIPLAEYCFRYDRGGFWVGASAFDYFPFPFNNFTRRFLDDFCHTRMLYTALHASGQSQTYVVQDLALPFRTAEDFIDYTASEYKIWPLWLCPLKQTSLPTIHPYDTGVPGADKPPTHMLNIGLWGQGPKDHDLFIALNRDLEHKLRELGGMKWLYAHTYYTEDEFWEAYPKEWYDELRKKYNATSLPTVYDKVKIDVEAEKREAQTWGRWITGMWPIGGFWAIKKAIDSGTYLRARESTWKTRE</sequence>
<evidence type="ECO:0000256" key="3">
    <source>
        <dbReference type="ARBA" id="ARBA00022692"/>
    </source>
</evidence>
<evidence type="ECO:0000313" key="7">
    <source>
        <dbReference type="EMBL" id="KAF2866894.1"/>
    </source>
</evidence>
<evidence type="ECO:0000256" key="1">
    <source>
        <dbReference type="ARBA" id="ARBA00004167"/>
    </source>
</evidence>
<keyword evidence="4" id="KW-1133">Transmembrane helix</keyword>
<reference evidence="7 8" key="1">
    <citation type="submission" date="2020-01" db="EMBL/GenBank/DDBJ databases">
        <authorList>
            <consortium name="DOE Joint Genome Institute"/>
            <person name="Haridas S."/>
            <person name="Albert R."/>
            <person name="Binder M."/>
            <person name="Bloem J."/>
            <person name="Labutti K."/>
            <person name="Salamov A."/>
            <person name="Andreopoulos B."/>
            <person name="Baker S.E."/>
            <person name="Barry K."/>
            <person name="Bills G."/>
            <person name="Bluhm B.H."/>
            <person name="Cannon C."/>
            <person name="Castanera R."/>
            <person name="Culley D.E."/>
            <person name="Daum C."/>
            <person name="Ezra D."/>
            <person name="Gonzalez J.B."/>
            <person name="Henrissat B."/>
            <person name="Kuo A."/>
            <person name="Liang C."/>
            <person name="Lipzen A."/>
            <person name="Lutzoni F."/>
            <person name="Magnuson J."/>
            <person name="Mondo S."/>
            <person name="Nolan M."/>
            <person name="Ohm R."/>
            <person name="Pangilinan J."/>
            <person name="Park H.-J.H."/>
            <person name="Ramirez L."/>
            <person name="Alfaro M."/>
            <person name="Sun H."/>
            <person name="Tritt A."/>
            <person name="Yoshinaga Y."/>
            <person name="Zwiers L.-H.L."/>
            <person name="Turgeon B.G."/>
            <person name="Goodwin S.B."/>
            <person name="Spatafora J.W."/>
            <person name="Crous P.W."/>
            <person name="Grigoriev I.V."/>
        </authorList>
    </citation>
    <scope>NUCLEOTIDE SEQUENCE [LARGE SCALE GENOMIC DNA]</scope>
    <source>
        <strain evidence="7 8">CBS 611.86</strain>
    </source>
</reference>
<dbReference type="GO" id="GO:0005737">
    <property type="term" value="C:cytoplasm"/>
    <property type="evidence" value="ECO:0007669"/>
    <property type="project" value="TreeGrafter"/>
</dbReference>
<dbReference type="PANTHER" id="PTHR10801">
    <property type="entry name" value="24-DEHYDROCHOLESTEROL REDUCTASE"/>
    <property type="match status" value="1"/>
</dbReference>
<dbReference type="PROSITE" id="PS51387">
    <property type="entry name" value="FAD_PCMH"/>
    <property type="match status" value="1"/>
</dbReference>
<dbReference type="InterPro" id="IPR006094">
    <property type="entry name" value="Oxid_FAD_bind_N"/>
</dbReference>
<dbReference type="InterPro" id="IPR040165">
    <property type="entry name" value="Diminuto-like"/>
</dbReference>
<feature type="domain" description="FAD-binding PCMH-type" evidence="6">
    <location>
        <begin position="1"/>
        <end position="168"/>
    </location>
</feature>
<comment type="subcellular location">
    <subcellularLocation>
        <location evidence="1">Membrane</location>
        <topology evidence="1">Single-pass membrane protein</topology>
    </subcellularLocation>
</comment>
<dbReference type="SUPFAM" id="SSF56176">
    <property type="entry name" value="FAD-binding/transporter-associated domain-like"/>
    <property type="match status" value="1"/>
</dbReference>
<dbReference type="Gene3D" id="3.30.465.10">
    <property type="match status" value="1"/>
</dbReference>
<keyword evidence="3" id="KW-0812">Transmembrane</keyword>
<comment type="caution">
    <text evidence="7">The sequence shown here is derived from an EMBL/GenBank/DDBJ whole genome shotgun (WGS) entry which is preliminary data.</text>
</comment>
<keyword evidence="8" id="KW-1185">Reference proteome</keyword>
<organism evidence="7 8">
    <name type="scientific">Massariosphaeria phaeospora</name>
    <dbReference type="NCBI Taxonomy" id="100035"/>
    <lineage>
        <taxon>Eukaryota</taxon>
        <taxon>Fungi</taxon>
        <taxon>Dikarya</taxon>
        <taxon>Ascomycota</taxon>
        <taxon>Pezizomycotina</taxon>
        <taxon>Dothideomycetes</taxon>
        <taxon>Pleosporomycetidae</taxon>
        <taxon>Pleosporales</taxon>
        <taxon>Pleosporales incertae sedis</taxon>
        <taxon>Massariosphaeria</taxon>
    </lineage>
</organism>
<proteinExistence type="predicted"/>
<dbReference type="GO" id="GO:0071949">
    <property type="term" value="F:FAD binding"/>
    <property type="evidence" value="ECO:0007669"/>
    <property type="project" value="InterPro"/>
</dbReference>
<dbReference type="Proteomes" id="UP000481861">
    <property type="component" value="Unassembled WGS sequence"/>
</dbReference>
<dbReference type="PANTHER" id="PTHR10801:SF10">
    <property type="entry name" value="FAD BINDING DOMAIN PROTEIN (AFU_ORTHOLOGUE AFUA_6G14300)"/>
    <property type="match status" value="1"/>
</dbReference>
<dbReference type="AlphaFoldDB" id="A0A7C8I021"/>
<name>A0A7C8I021_9PLEO</name>
<dbReference type="InterPro" id="IPR016166">
    <property type="entry name" value="FAD-bd_PCMH"/>
</dbReference>
<evidence type="ECO:0000259" key="6">
    <source>
        <dbReference type="PROSITE" id="PS51387"/>
    </source>
</evidence>
<dbReference type="InterPro" id="IPR036318">
    <property type="entry name" value="FAD-bd_PCMH-like_sf"/>
</dbReference>
<gene>
    <name evidence="7" type="ORF">BDV95DRAFT_611187</name>
</gene>
<dbReference type="GO" id="GO:0008202">
    <property type="term" value="P:steroid metabolic process"/>
    <property type="evidence" value="ECO:0007669"/>
    <property type="project" value="TreeGrafter"/>
</dbReference>
<evidence type="ECO:0000256" key="2">
    <source>
        <dbReference type="ARBA" id="ARBA00012405"/>
    </source>
</evidence>
<evidence type="ECO:0000256" key="4">
    <source>
        <dbReference type="ARBA" id="ARBA00022989"/>
    </source>
</evidence>
<dbReference type="EMBL" id="JAADJZ010000025">
    <property type="protein sequence ID" value="KAF2866894.1"/>
    <property type="molecule type" value="Genomic_DNA"/>
</dbReference>
<evidence type="ECO:0000256" key="5">
    <source>
        <dbReference type="ARBA" id="ARBA00023136"/>
    </source>
</evidence>
<dbReference type="GO" id="GO:0016020">
    <property type="term" value="C:membrane"/>
    <property type="evidence" value="ECO:0007669"/>
    <property type="project" value="UniProtKB-SubCell"/>
</dbReference>
<dbReference type="EC" id="1.3.1.72" evidence="2"/>
<dbReference type="GO" id="GO:0050614">
    <property type="term" value="F:Delta24-sterol reductase activity"/>
    <property type="evidence" value="ECO:0007669"/>
    <property type="project" value="UniProtKB-EC"/>
</dbReference>